<dbReference type="PANTHER" id="PTHR48097">
    <property type="entry name" value="L-THREONINE ALDOLASE-RELATED"/>
    <property type="match status" value="1"/>
</dbReference>
<dbReference type="Proteomes" id="UP000246996">
    <property type="component" value="Chromosome"/>
</dbReference>
<evidence type="ECO:0000313" key="5">
    <source>
        <dbReference type="EMBL" id="AWO75762.1"/>
    </source>
</evidence>
<sequence length="77" mass="8475">MPFIDFRSDTVTKLTPEMRRAMSEAEVGDDVYGEDPTLNRLEALAAKMLGKEDALFVTSGTQGNQVAILTHCRPGFL</sequence>
<accession>A0A2Z3NA27</accession>
<dbReference type="PANTHER" id="PTHR48097:SF9">
    <property type="entry name" value="L-THREONINE ALDOLASE"/>
    <property type="match status" value="1"/>
</dbReference>
<dbReference type="EMBL" id="CP027303">
    <property type="protein sequence ID" value="AWO75762.1"/>
    <property type="molecule type" value="Genomic_DNA"/>
</dbReference>
<dbReference type="SUPFAM" id="SSF53383">
    <property type="entry name" value="PLP-dependent transferases"/>
    <property type="match status" value="1"/>
</dbReference>
<dbReference type="GO" id="GO:0008732">
    <property type="term" value="F:L-allo-threonine aldolase activity"/>
    <property type="evidence" value="ECO:0007669"/>
    <property type="project" value="TreeGrafter"/>
</dbReference>
<dbReference type="GO" id="GO:0006567">
    <property type="term" value="P:L-threonine catabolic process"/>
    <property type="evidence" value="ECO:0007669"/>
    <property type="project" value="TreeGrafter"/>
</dbReference>
<organism evidence="5 6">
    <name type="scientific">Geobacillus thermoleovorans</name>
    <name type="common">Bacillus thermoleovorans</name>
    <dbReference type="NCBI Taxonomy" id="33941"/>
    <lineage>
        <taxon>Bacteria</taxon>
        <taxon>Bacillati</taxon>
        <taxon>Bacillota</taxon>
        <taxon>Bacilli</taxon>
        <taxon>Bacillales</taxon>
        <taxon>Anoxybacillaceae</taxon>
        <taxon>Geobacillus</taxon>
        <taxon>Geobacillus thermoleovorans group</taxon>
    </lineage>
</organism>
<dbReference type="InterPro" id="IPR015421">
    <property type="entry name" value="PyrdxlP-dep_Trfase_major"/>
</dbReference>
<evidence type="ECO:0000256" key="1">
    <source>
        <dbReference type="ARBA" id="ARBA00001933"/>
    </source>
</evidence>
<proteinExistence type="inferred from homology"/>
<keyword evidence="3" id="KW-0663">Pyridoxal phosphate</keyword>
<name>A0A2Z3NA27_GEOTH</name>
<dbReference type="GO" id="GO:0006545">
    <property type="term" value="P:glycine biosynthetic process"/>
    <property type="evidence" value="ECO:0007669"/>
    <property type="project" value="TreeGrafter"/>
</dbReference>
<dbReference type="KEGG" id="gtk:GT3570_09565"/>
<dbReference type="AlphaFoldDB" id="A0A2Z3NA27"/>
<dbReference type="Pfam" id="PF01212">
    <property type="entry name" value="Beta_elim_lyase"/>
    <property type="match status" value="1"/>
</dbReference>
<dbReference type="InterPro" id="IPR015424">
    <property type="entry name" value="PyrdxlP-dep_Trfase"/>
</dbReference>
<dbReference type="GO" id="GO:0005829">
    <property type="term" value="C:cytosol"/>
    <property type="evidence" value="ECO:0007669"/>
    <property type="project" value="TreeGrafter"/>
</dbReference>
<evidence type="ECO:0000256" key="2">
    <source>
        <dbReference type="ARBA" id="ARBA00006966"/>
    </source>
</evidence>
<gene>
    <name evidence="5" type="ORF">C1N76_15435</name>
</gene>
<dbReference type="InterPro" id="IPR001597">
    <property type="entry name" value="ArAA_b-elim_lyase/Thr_aldolase"/>
</dbReference>
<comment type="similarity">
    <text evidence="2">Belongs to the threonine aldolase family.</text>
</comment>
<dbReference type="Gene3D" id="3.40.640.10">
    <property type="entry name" value="Type I PLP-dependent aspartate aminotransferase-like (Major domain)"/>
    <property type="match status" value="1"/>
</dbReference>
<comment type="cofactor">
    <cofactor evidence="1">
        <name>pyridoxal 5'-phosphate</name>
        <dbReference type="ChEBI" id="CHEBI:597326"/>
    </cofactor>
</comment>
<feature type="domain" description="Aromatic amino acid beta-eliminating lyase/threonine aldolase" evidence="4">
    <location>
        <begin position="5"/>
        <end position="75"/>
    </location>
</feature>
<evidence type="ECO:0000259" key="4">
    <source>
        <dbReference type="Pfam" id="PF01212"/>
    </source>
</evidence>
<evidence type="ECO:0000256" key="3">
    <source>
        <dbReference type="ARBA" id="ARBA00022898"/>
    </source>
</evidence>
<reference evidence="6" key="1">
    <citation type="submission" date="2018-02" db="EMBL/GenBank/DDBJ databases">
        <title>The complete genome of bacterial strain SGAirxxxx.</title>
        <authorList>
            <person name="Schuster S.C."/>
        </authorList>
    </citation>
    <scope>NUCLEOTIDE SEQUENCE [LARGE SCALE GENOMIC DNA]</scope>
    <source>
        <strain evidence="6">SGAir0734</strain>
    </source>
</reference>
<protein>
    <recommendedName>
        <fullName evidence="4">Aromatic amino acid beta-eliminating lyase/threonine aldolase domain-containing protein</fullName>
    </recommendedName>
</protein>
<evidence type="ECO:0000313" key="6">
    <source>
        <dbReference type="Proteomes" id="UP000246996"/>
    </source>
</evidence>